<dbReference type="AlphaFoldDB" id="A0A2V1DDX1"/>
<feature type="chain" id="PRO_5016128440" evidence="1">
    <location>
        <begin position="17"/>
        <end position="220"/>
    </location>
</feature>
<dbReference type="Proteomes" id="UP000244855">
    <property type="component" value="Unassembled WGS sequence"/>
</dbReference>
<accession>A0A2V1DDX1</accession>
<organism evidence="2 3">
    <name type="scientific">Periconia macrospinosa</name>
    <dbReference type="NCBI Taxonomy" id="97972"/>
    <lineage>
        <taxon>Eukaryota</taxon>
        <taxon>Fungi</taxon>
        <taxon>Dikarya</taxon>
        <taxon>Ascomycota</taxon>
        <taxon>Pezizomycotina</taxon>
        <taxon>Dothideomycetes</taxon>
        <taxon>Pleosporomycetidae</taxon>
        <taxon>Pleosporales</taxon>
        <taxon>Massarineae</taxon>
        <taxon>Periconiaceae</taxon>
        <taxon>Periconia</taxon>
    </lineage>
</organism>
<evidence type="ECO:0000313" key="3">
    <source>
        <dbReference type="Proteomes" id="UP000244855"/>
    </source>
</evidence>
<name>A0A2V1DDX1_9PLEO</name>
<keyword evidence="3" id="KW-1185">Reference proteome</keyword>
<gene>
    <name evidence="2" type="ORF">DM02DRAFT_617970</name>
</gene>
<feature type="signal peptide" evidence="1">
    <location>
        <begin position="1"/>
        <end position="16"/>
    </location>
</feature>
<dbReference type="OrthoDB" id="4817850at2759"/>
<proteinExistence type="predicted"/>
<keyword evidence="1" id="KW-0732">Signal</keyword>
<sequence length="220" mass="24386">MYSIVVITALLSSVTALPSLEIVEKRGATDTYGDYTGQWSTYKDGEGKYVRSDDVHRYASGDKCWTDLFYVSSEVKQTDWEKKTTIDCASTSECETGLNDGVQSCNEWSIAISVGAEVGIIKDILSVSTEITTTYGESTCEMMGTTATCKWDDKKCHSVWASQEVTVNKGYIRRRCNFLNDREGDKTVWSKNWEVQMKASNSDAIHLGCGASCSATKYVL</sequence>
<evidence type="ECO:0000256" key="1">
    <source>
        <dbReference type="SAM" id="SignalP"/>
    </source>
</evidence>
<reference evidence="2 3" key="1">
    <citation type="journal article" date="2018" name="Sci. Rep.">
        <title>Comparative genomics provides insights into the lifestyle and reveals functional heterogeneity of dark septate endophytic fungi.</title>
        <authorList>
            <person name="Knapp D.G."/>
            <person name="Nemeth J.B."/>
            <person name="Barry K."/>
            <person name="Hainaut M."/>
            <person name="Henrissat B."/>
            <person name="Johnson J."/>
            <person name="Kuo A."/>
            <person name="Lim J.H.P."/>
            <person name="Lipzen A."/>
            <person name="Nolan M."/>
            <person name="Ohm R.A."/>
            <person name="Tamas L."/>
            <person name="Grigoriev I.V."/>
            <person name="Spatafora J.W."/>
            <person name="Nagy L.G."/>
            <person name="Kovacs G.M."/>
        </authorList>
    </citation>
    <scope>NUCLEOTIDE SEQUENCE [LARGE SCALE GENOMIC DNA]</scope>
    <source>
        <strain evidence="2 3">DSE2036</strain>
    </source>
</reference>
<dbReference type="EMBL" id="KZ805500">
    <property type="protein sequence ID" value="PVH95314.1"/>
    <property type="molecule type" value="Genomic_DNA"/>
</dbReference>
<evidence type="ECO:0000313" key="2">
    <source>
        <dbReference type="EMBL" id="PVH95314.1"/>
    </source>
</evidence>
<protein>
    <submittedName>
        <fullName evidence="2">Uncharacterized protein</fullName>
    </submittedName>
</protein>